<comment type="caution">
    <text evidence="1">The sequence shown here is derived from an EMBL/GenBank/DDBJ whole genome shotgun (WGS) entry which is preliminary data.</text>
</comment>
<evidence type="ECO:0000313" key="1">
    <source>
        <dbReference type="EMBL" id="KEQ15701.1"/>
    </source>
</evidence>
<name>A0A081NB78_9GAMM</name>
<accession>A0A081NB78</accession>
<dbReference type="EMBL" id="JOKG01000001">
    <property type="protein sequence ID" value="KEQ15701.1"/>
    <property type="molecule type" value="Genomic_DNA"/>
</dbReference>
<evidence type="ECO:0008006" key="3">
    <source>
        <dbReference type="Google" id="ProtNLM"/>
    </source>
</evidence>
<dbReference type="RefSeq" id="WP_034872984.1">
    <property type="nucleotide sequence ID" value="NZ_JOKG01000001.1"/>
</dbReference>
<dbReference type="Proteomes" id="UP000028006">
    <property type="component" value="Unassembled WGS sequence"/>
</dbReference>
<keyword evidence="2" id="KW-1185">Reference proteome</keyword>
<evidence type="ECO:0000313" key="2">
    <source>
        <dbReference type="Proteomes" id="UP000028006"/>
    </source>
</evidence>
<dbReference type="SUPFAM" id="SSF46785">
    <property type="entry name" value="Winged helix' DNA-binding domain"/>
    <property type="match status" value="1"/>
</dbReference>
<gene>
    <name evidence="1" type="ORF">GZ77_03780</name>
</gene>
<proteinExistence type="predicted"/>
<dbReference type="AlphaFoldDB" id="A0A081NB78"/>
<protein>
    <recommendedName>
        <fullName evidence="3">HTH marR-type domain-containing protein</fullName>
    </recommendedName>
</protein>
<reference evidence="1 2" key="1">
    <citation type="submission" date="2014-06" db="EMBL/GenBank/DDBJ databases">
        <title>Whole Genome Sequences of Three Symbiotic Endozoicomonas Bacteria.</title>
        <authorList>
            <person name="Neave M.J."/>
            <person name="Apprill A."/>
            <person name="Voolstra C.R."/>
        </authorList>
    </citation>
    <scope>NUCLEOTIDE SEQUENCE [LARGE SCALE GENOMIC DNA]</scope>
    <source>
        <strain evidence="1 2">LMG 24815</strain>
    </source>
</reference>
<dbReference type="InterPro" id="IPR036388">
    <property type="entry name" value="WH-like_DNA-bd_sf"/>
</dbReference>
<organism evidence="1 2">
    <name type="scientific">Endozoicomonas montiporae</name>
    <dbReference type="NCBI Taxonomy" id="1027273"/>
    <lineage>
        <taxon>Bacteria</taxon>
        <taxon>Pseudomonadati</taxon>
        <taxon>Pseudomonadota</taxon>
        <taxon>Gammaproteobacteria</taxon>
        <taxon>Oceanospirillales</taxon>
        <taxon>Endozoicomonadaceae</taxon>
        <taxon>Endozoicomonas</taxon>
    </lineage>
</organism>
<dbReference type="InterPro" id="IPR036390">
    <property type="entry name" value="WH_DNA-bd_sf"/>
</dbReference>
<dbReference type="Gene3D" id="1.10.10.10">
    <property type="entry name" value="Winged helix-like DNA-binding domain superfamily/Winged helix DNA-binding domain"/>
    <property type="match status" value="1"/>
</dbReference>
<sequence>MFNSPLFRLADRYPALDLIKLKILAMVADYEGAAICDIAAELAMPHTEVQHQVAMLAKGRRGREKHGMDLLMVGADPYDKRRTSLRLTKKGWTVFQTIKVLTGE</sequence>